<protein>
    <submittedName>
        <fullName evidence="1">Uncharacterized protein</fullName>
    </submittedName>
</protein>
<name>A0A3Q9K6N0_9ACTN</name>
<dbReference type="RefSeq" id="WP_127152129.1">
    <property type="nucleotide sequence ID" value="NZ_CP029042.1"/>
</dbReference>
<dbReference type="AlphaFoldDB" id="A0A3Q9K6N0"/>
<dbReference type="EMBL" id="CP029042">
    <property type="protein sequence ID" value="AZS73083.1"/>
    <property type="molecule type" value="Genomic_DNA"/>
</dbReference>
<evidence type="ECO:0000313" key="1">
    <source>
        <dbReference type="EMBL" id="AZS73083.1"/>
    </source>
</evidence>
<gene>
    <name evidence="1" type="ORF">DDE74_20840</name>
</gene>
<evidence type="ECO:0000313" key="2">
    <source>
        <dbReference type="Proteomes" id="UP000275579"/>
    </source>
</evidence>
<dbReference type="Proteomes" id="UP000275579">
    <property type="component" value="Chromosome"/>
</dbReference>
<organism evidence="1 2">
    <name type="scientific">Streptomyces lydicus</name>
    <dbReference type="NCBI Taxonomy" id="47763"/>
    <lineage>
        <taxon>Bacteria</taxon>
        <taxon>Bacillati</taxon>
        <taxon>Actinomycetota</taxon>
        <taxon>Actinomycetes</taxon>
        <taxon>Kitasatosporales</taxon>
        <taxon>Streptomycetaceae</taxon>
        <taxon>Streptomyces</taxon>
    </lineage>
</organism>
<sequence length="244" mass="27859">MAEQLDQIPCIGELYAYRGVPDVDEDAPPLVLPWHQGDIFENVNLPGLVSTMGMLFLHPCTMRKGAALVDHVTMIAVEEFSGKKVLDGDEAWDRHWKSRYALMPLANLRDREVRGGTHVADFSKLATVPSSELNRGKRIATLTDTGRLHLLQRSFHHFSRVIVPLGDLRAGMRGVNREIELQHDWVEAACDSWKEWTDDSLARAEQDFDAYLTAEDRRRRLSDIQQETDIVCEVMKEIESRYKS</sequence>
<accession>A0A3Q9K6N0</accession>
<reference evidence="1 2" key="1">
    <citation type="submission" date="2018-04" db="EMBL/GenBank/DDBJ databases">
        <title>Complete genome sequences of Streptomyces lydicus strain WYEC and characterization of antagonistic properties of biological control agents.</title>
        <authorList>
            <person name="Mariita R.M."/>
            <person name="Sello J.K."/>
        </authorList>
    </citation>
    <scope>NUCLEOTIDE SEQUENCE [LARGE SCALE GENOMIC DNA]</scope>
    <source>
        <strain evidence="1 2">WYEC 108</strain>
    </source>
</reference>
<proteinExistence type="predicted"/>